<dbReference type="SMART" id="SM00829">
    <property type="entry name" value="PKS_ER"/>
    <property type="match status" value="1"/>
</dbReference>
<dbReference type="SUPFAM" id="SSF52047">
    <property type="entry name" value="RNI-like"/>
    <property type="match status" value="1"/>
</dbReference>
<dbReference type="InterPro" id="IPR013149">
    <property type="entry name" value="ADH-like_C"/>
</dbReference>
<accession>A0A261XV01</accession>
<evidence type="ECO:0000256" key="4">
    <source>
        <dbReference type="ARBA" id="ARBA00022516"/>
    </source>
</evidence>
<dbReference type="GO" id="GO:0004163">
    <property type="term" value="F:diphosphomevalonate decarboxylase activity"/>
    <property type="evidence" value="ECO:0007669"/>
    <property type="project" value="UniProtKB-EC"/>
</dbReference>
<evidence type="ECO:0000256" key="3">
    <source>
        <dbReference type="ARBA" id="ARBA00012296"/>
    </source>
</evidence>
<keyword evidence="8" id="KW-0756">Sterol biosynthesis</keyword>
<dbReference type="AlphaFoldDB" id="A0A261XV01"/>
<dbReference type="Gene3D" id="3.40.50.720">
    <property type="entry name" value="NAD(P)-binding Rossmann-like Domain"/>
    <property type="match status" value="1"/>
</dbReference>
<dbReference type="PANTHER" id="PTHR10977:SF3">
    <property type="entry name" value="DIPHOSPHOMEVALONATE DECARBOXYLASE"/>
    <property type="match status" value="1"/>
</dbReference>
<dbReference type="Pfam" id="PF00107">
    <property type="entry name" value="ADH_zinc_N"/>
    <property type="match status" value="1"/>
</dbReference>
<dbReference type="InterPro" id="IPR020843">
    <property type="entry name" value="ER"/>
</dbReference>
<keyword evidence="4" id="KW-0444">Lipid biosynthesis</keyword>
<dbReference type="InterPro" id="IPR006553">
    <property type="entry name" value="Leu-rich_rpt_Cys-con_subtyp"/>
</dbReference>
<evidence type="ECO:0000256" key="7">
    <source>
        <dbReference type="ARBA" id="ARBA00022955"/>
    </source>
</evidence>
<evidence type="ECO:0000256" key="8">
    <source>
        <dbReference type="ARBA" id="ARBA00023011"/>
    </source>
</evidence>
<dbReference type="SUPFAM" id="SSF50129">
    <property type="entry name" value="GroES-like"/>
    <property type="match status" value="1"/>
</dbReference>
<evidence type="ECO:0000256" key="9">
    <source>
        <dbReference type="ARBA" id="ARBA00023098"/>
    </source>
</evidence>
<dbReference type="InterPro" id="IPR001611">
    <property type="entry name" value="Leu-rich_rpt"/>
</dbReference>
<dbReference type="GO" id="GO:0005524">
    <property type="term" value="F:ATP binding"/>
    <property type="evidence" value="ECO:0007669"/>
    <property type="project" value="UniProtKB-KW"/>
</dbReference>
<dbReference type="InterPro" id="IPR053859">
    <property type="entry name" value="MVD-like_N"/>
</dbReference>
<dbReference type="CDD" id="cd05188">
    <property type="entry name" value="MDR"/>
    <property type="match status" value="1"/>
</dbReference>
<keyword evidence="15" id="KW-1185">Reference proteome</keyword>
<dbReference type="FunFam" id="3.30.230.10:FF:000018">
    <property type="entry name" value="Diphosphomevalonate decarboxylase"/>
    <property type="match status" value="1"/>
</dbReference>
<protein>
    <recommendedName>
        <fullName evidence="3">diphosphomevalonate decarboxylase</fullName>
        <ecNumber evidence="3">4.1.1.33</ecNumber>
    </recommendedName>
</protein>
<proteinExistence type="inferred from homology"/>
<dbReference type="Pfam" id="PF08240">
    <property type="entry name" value="ADH_N"/>
    <property type="match status" value="1"/>
</dbReference>
<dbReference type="Pfam" id="PF13516">
    <property type="entry name" value="LRR_6"/>
    <property type="match status" value="2"/>
</dbReference>
<dbReference type="SMART" id="SM00367">
    <property type="entry name" value="LRR_CC"/>
    <property type="match status" value="4"/>
</dbReference>
<evidence type="ECO:0000256" key="5">
    <source>
        <dbReference type="ARBA" id="ARBA00022741"/>
    </source>
</evidence>
<dbReference type="OrthoDB" id="10253702at2759"/>
<dbReference type="GO" id="GO:0016491">
    <property type="term" value="F:oxidoreductase activity"/>
    <property type="evidence" value="ECO:0007669"/>
    <property type="project" value="InterPro"/>
</dbReference>
<comment type="caution">
    <text evidence="14">The sequence shown here is derived from an EMBL/GenBank/DDBJ whole genome shotgun (WGS) entry which is preliminary data.</text>
</comment>
<feature type="domain" description="Enoyl reductase (ER)" evidence="13">
    <location>
        <begin position="420"/>
        <end position="729"/>
    </location>
</feature>
<dbReference type="InterPro" id="IPR041431">
    <property type="entry name" value="Mvd1_C"/>
</dbReference>
<dbReference type="GO" id="GO:0019287">
    <property type="term" value="P:isopentenyl diphosphate biosynthetic process, mevalonate pathway"/>
    <property type="evidence" value="ECO:0007669"/>
    <property type="project" value="InterPro"/>
</dbReference>
<dbReference type="PANTHER" id="PTHR10977">
    <property type="entry name" value="DIPHOSPHOMEVALONATE DECARBOXYLASE"/>
    <property type="match status" value="1"/>
</dbReference>
<comment type="pathway">
    <text evidence="1">Isoprenoid biosynthesis; isopentenyl diphosphate biosynthesis via mevalonate pathway; isopentenyl diphosphate from (R)-mevalonate: step 3/3.</text>
</comment>
<evidence type="ECO:0000313" key="14">
    <source>
        <dbReference type="EMBL" id="OZJ02196.1"/>
    </source>
</evidence>
<evidence type="ECO:0000256" key="12">
    <source>
        <dbReference type="ARBA" id="ARBA00023239"/>
    </source>
</evidence>
<evidence type="ECO:0000259" key="13">
    <source>
        <dbReference type="SMART" id="SM00829"/>
    </source>
</evidence>
<dbReference type="InterPro" id="IPR036291">
    <property type="entry name" value="NAD(P)-bd_dom_sf"/>
</dbReference>
<dbReference type="InterPro" id="IPR013154">
    <property type="entry name" value="ADH-like_N"/>
</dbReference>
<dbReference type="GO" id="GO:0005829">
    <property type="term" value="C:cytosol"/>
    <property type="evidence" value="ECO:0007669"/>
    <property type="project" value="InterPro"/>
</dbReference>
<dbReference type="Pfam" id="PF22700">
    <property type="entry name" value="MVD-like_N"/>
    <property type="match status" value="1"/>
</dbReference>
<evidence type="ECO:0000256" key="6">
    <source>
        <dbReference type="ARBA" id="ARBA00022840"/>
    </source>
</evidence>
<dbReference type="InterPro" id="IPR032675">
    <property type="entry name" value="LRR_dom_sf"/>
</dbReference>
<dbReference type="Gene3D" id="3.90.180.10">
    <property type="entry name" value="Medium-chain alcohol dehydrogenases, catalytic domain"/>
    <property type="match status" value="1"/>
</dbReference>
<keyword evidence="9" id="KW-0443">Lipid metabolism</keyword>
<keyword evidence="10" id="KW-1207">Sterol metabolism</keyword>
<dbReference type="EC" id="4.1.1.33" evidence="3"/>
<keyword evidence="5" id="KW-0547">Nucleotide-binding</keyword>
<dbReference type="Proteomes" id="UP000242875">
    <property type="component" value="Unassembled WGS sequence"/>
</dbReference>
<dbReference type="InterPro" id="IPR014721">
    <property type="entry name" value="Ribsml_uS5_D2-typ_fold_subgr"/>
</dbReference>
<dbReference type="EMBL" id="MVBO01000177">
    <property type="protein sequence ID" value="OZJ02196.1"/>
    <property type="molecule type" value="Genomic_DNA"/>
</dbReference>
<keyword evidence="6" id="KW-0067">ATP-binding</keyword>
<dbReference type="InterPro" id="IPR011032">
    <property type="entry name" value="GroES-like_sf"/>
</dbReference>
<dbReference type="Pfam" id="PF18376">
    <property type="entry name" value="MDD_C"/>
    <property type="match status" value="1"/>
</dbReference>
<gene>
    <name evidence="14" type="ORF">BZG36_04754</name>
</gene>
<dbReference type="FunFam" id="3.40.50.720:FF:000481">
    <property type="entry name" value="Alcohol dehydrogenase, variant"/>
    <property type="match status" value="1"/>
</dbReference>
<sequence length="892" mass="97635">MKTVTCTAPVNIAVIKYWGKRDTSLILPTNDSLSVTLSQDILHSKTTISASETFTSDRLWLNGKEEDITKNKRMHNCFRETRALRAAFEEEERRHGREVAPLSTWKVHVCSENNFPTAAGLASSASGLAALVFTLAKLFDLSTNMSYLSRIARQGSGSACRSLFGGFVAWEMGSEADGSDSLAVQVAPESHWPDLQALICVVSDAKKGTSSTEGMQNTVKTSPLLQHRIKEVVPARMKQMKQAILDRDFETFANLTMQDSNQFHAVCLDTLPPIFYLNDTSRAIIKLVHEYNNASPDGKLRAAYTFDAGPNAVIYAPKEHMKEIIQLVAHYFPGAADGSYFADPYRILQSNEALGAIPANDRFNAACIPVFPVGAVSRLLHTEVADGPRVVGKDESLLNADAIVLVKAEQVNKETGYKYGVELQQVPTPKPSEGQVLVKIQAFSFNHRDNWIRKGQYPGIKAGSICGSDAVGIVTEVWSSSDSSLVGKEVIIQPGANWDSDPRGPEGMYGILGSFPLSGTFAEYIVVDRADVALRPKHLSLAEAAALPLGGLTAYRATFTKAEVRAGDNVLITGIGGGVALLAMAFAIAAGANVYVTSGDESKIEKAKSLGAKGGVNYKKESWPSDLKSLLNGAQLNAVIDGAGGSAYLKYQSLMKVGSIIACYGMTAEPQVPFGMGYVLKNIELRGSTMGSRREFNEMVAFVNEKQVRPVNVSKANGELVHALEFLVLRYRWDLLTDDHLFMFVDKCPNLHVLNVDMCKRVHHMSLEYVATYLNTSLEEVSLSGCTHLNNYAVFAIAEHCPNLKSLNVSECSITDEALVFVAKKCPHLERLDVSFCRWITEVGIQALRENCKNLREWNLEACFSILGGIDKELREEDLGWETEEESVQGEE</sequence>
<evidence type="ECO:0000256" key="1">
    <source>
        <dbReference type="ARBA" id="ARBA00005055"/>
    </source>
</evidence>
<evidence type="ECO:0000256" key="11">
    <source>
        <dbReference type="ARBA" id="ARBA00023221"/>
    </source>
</evidence>
<keyword evidence="7" id="KW-0752">Steroid biosynthesis</keyword>
<dbReference type="InterPro" id="IPR029765">
    <property type="entry name" value="Mev_diP_decarb"/>
</dbReference>
<dbReference type="Gene3D" id="3.80.10.10">
    <property type="entry name" value="Ribonuclease Inhibitor"/>
    <property type="match status" value="1"/>
</dbReference>
<reference evidence="14 15" key="1">
    <citation type="journal article" date="2017" name="Mycologia">
        <title>Bifiguratus adelaidae, gen. et sp. nov., a new member of Mucoromycotina in endophytic and soil-dwelling habitats.</title>
        <authorList>
            <person name="Torres-Cruz T.J."/>
            <person name="Billingsley Tobias T.L."/>
            <person name="Almatruk M."/>
            <person name="Hesse C."/>
            <person name="Kuske C.R."/>
            <person name="Desiro A."/>
            <person name="Benucci G.M."/>
            <person name="Bonito G."/>
            <person name="Stajich J.E."/>
            <person name="Dunlap C."/>
            <person name="Arnold A.E."/>
            <person name="Porras-Alfaro A."/>
        </authorList>
    </citation>
    <scope>NUCLEOTIDE SEQUENCE [LARGE SCALE GENOMIC DNA]</scope>
    <source>
        <strain evidence="14 15">AZ0501</strain>
    </source>
</reference>
<dbReference type="FunFam" id="3.30.70.890:FF:000005">
    <property type="entry name" value="Diphosphomevalonate decarboxylase"/>
    <property type="match status" value="1"/>
</dbReference>
<dbReference type="InterPro" id="IPR036554">
    <property type="entry name" value="GHMP_kinase_C_sf"/>
</dbReference>
<dbReference type="NCBIfam" id="TIGR01240">
    <property type="entry name" value="mevDPdecarb"/>
    <property type="match status" value="1"/>
</dbReference>
<dbReference type="Gene3D" id="3.30.230.10">
    <property type="match status" value="1"/>
</dbReference>
<evidence type="ECO:0000256" key="10">
    <source>
        <dbReference type="ARBA" id="ARBA00023166"/>
    </source>
</evidence>
<dbReference type="Gene3D" id="3.30.70.890">
    <property type="entry name" value="GHMP kinase, C-terminal domain"/>
    <property type="match status" value="1"/>
</dbReference>
<dbReference type="InterPro" id="IPR020568">
    <property type="entry name" value="Ribosomal_Su5_D2-typ_SF"/>
</dbReference>
<dbReference type="GO" id="GO:0016126">
    <property type="term" value="P:sterol biosynthetic process"/>
    <property type="evidence" value="ECO:0007669"/>
    <property type="project" value="UniProtKB-KW"/>
</dbReference>
<keyword evidence="12" id="KW-0456">Lyase</keyword>
<dbReference type="SUPFAM" id="SSF51735">
    <property type="entry name" value="NAD(P)-binding Rossmann-fold domains"/>
    <property type="match status" value="1"/>
</dbReference>
<name>A0A261XV01_9FUNG</name>
<comment type="similarity">
    <text evidence="2">Belongs to the diphosphomevalonate decarboxylase family.</text>
</comment>
<organism evidence="14 15">
    <name type="scientific">Bifiguratus adelaidae</name>
    <dbReference type="NCBI Taxonomy" id="1938954"/>
    <lineage>
        <taxon>Eukaryota</taxon>
        <taxon>Fungi</taxon>
        <taxon>Fungi incertae sedis</taxon>
        <taxon>Mucoromycota</taxon>
        <taxon>Mucoromycotina</taxon>
        <taxon>Endogonomycetes</taxon>
        <taxon>Endogonales</taxon>
        <taxon>Endogonales incertae sedis</taxon>
        <taxon>Bifiguratus</taxon>
    </lineage>
</organism>
<dbReference type="SUPFAM" id="SSF55060">
    <property type="entry name" value="GHMP Kinase, C-terminal domain"/>
    <property type="match status" value="1"/>
</dbReference>
<evidence type="ECO:0000313" key="15">
    <source>
        <dbReference type="Proteomes" id="UP000242875"/>
    </source>
</evidence>
<keyword evidence="11" id="KW-0753">Steroid metabolism</keyword>
<dbReference type="SUPFAM" id="SSF54211">
    <property type="entry name" value="Ribosomal protein S5 domain 2-like"/>
    <property type="match status" value="1"/>
</dbReference>
<evidence type="ECO:0000256" key="2">
    <source>
        <dbReference type="ARBA" id="ARBA00008831"/>
    </source>
</evidence>